<keyword evidence="3" id="KW-1185">Reference proteome</keyword>
<organism evidence="2 3">
    <name type="scientific">Neobacillus notoginsengisoli</name>
    <dbReference type="NCBI Taxonomy" id="1578198"/>
    <lineage>
        <taxon>Bacteria</taxon>
        <taxon>Bacillati</taxon>
        <taxon>Bacillota</taxon>
        <taxon>Bacilli</taxon>
        <taxon>Bacillales</taxon>
        <taxon>Bacillaceae</taxon>
        <taxon>Neobacillus</taxon>
    </lineage>
</organism>
<name>A0A417YX44_9BACI</name>
<comment type="caution">
    <text evidence="2">The sequence shown here is derived from an EMBL/GenBank/DDBJ whole genome shotgun (WGS) entry which is preliminary data.</text>
</comment>
<dbReference type="InterPro" id="IPR016181">
    <property type="entry name" value="Acyl_CoA_acyltransferase"/>
</dbReference>
<dbReference type="Proteomes" id="UP000284416">
    <property type="component" value="Unassembled WGS sequence"/>
</dbReference>
<evidence type="ECO:0000256" key="1">
    <source>
        <dbReference type="SAM" id="MobiDB-lite"/>
    </source>
</evidence>
<feature type="region of interest" description="Disordered" evidence="1">
    <location>
        <begin position="82"/>
        <end position="101"/>
    </location>
</feature>
<gene>
    <name evidence="2" type="ORF">D1B31_05705</name>
</gene>
<evidence type="ECO:0008006" key="4">
    <source>
        <dbReference type="Google" id="ProtNLM"/>
    </source>
</evidence>
<dbReference type="OrthoDB" id="9127144at2"/>
<sequence length="101" mass="11411">MNLKLVKLTRDNWEECAALSGQDNQKGYMAPNLYSIAEVQFLEHFEALGIHDGEKMVGFALAGLDSDDHNYWIYRFMIDKGSQGKGNGEMGKRDSLHWSIG</sequence>
<evidence type="ECO:0000313" key="3">
    <source>
        <dbReference type="Proteomes" id="UP000284416"/>
    </source>
</evidence>
<dbReference type="EMBL" id="QWEG01000003">
    <property type="protein sequence ID" value="RHW42131.1"/>
    <property type="molecule type" value="Genomic_DNA"/>
</dbReference>
<protein>
    <recommendedName>
        <fullName evidence="4">GNAT family N-acetyltransferase</fullName>
    </recommendedName>
</protein>
<evidence type="ECO:0000313" key="2">
    <source>
        <dbReference type="EMBL" id="RHW42131.1"/>
    </source>
</evidence>
<dbReference type="RefSeq" id="WP_118919786.1">
    <property type="nucleotide sequence ID" value="NZ_QWEG01000003.1"/>
</dbReference>
<dbReference type="SUPFAM" id="SSF55729">
    <property type="entry name" value="Acyl-CoA N-acyltransferases (Nat)"/>
    <property type="match status" value="1"/>
</dbReference>
<dbReference type="AlphaFoldDB" id="A0A417YX44"/>
<reference evidence="2 3" key="1">
    <citation type="journal article" date="2017" name="Int. J. Syst. Evol. Microbiol.">
        <title>Bacillus notoginsengisoli sp. nov., a novel bacterium isolated from the rhizosphere of Panax notoginseng.</title>
        <authorList>
            <person name="Zhang M.Y."/>
            <person name="Cheng J."/>
            <person name="Cai Y."/>
            <person name="Zhang T.Y."/>
            <person name="Wu Y.Y."/>
            <person name="Manikprabhu D."/>
            <person name="Li W.J."/>
            <person name="Zhang Y.X."/>
        </authorList>
    </citation>
    <scope>NUCLEOTIDE SEQUENCE [LARGE SCALE GENOMIC DNA]</scope>
    <source>
        <strain evidence="2 3">JCM 30743</strain>
    </source>
</reference>
<accession>A0A417YX44</accession>
<dbReference type="Gene3D" id="3.40.630.30">
    <property type="match status" value="1"/>
</dbReference>
<proteinExistence type="predicted"/>
<feature type="compositionally biased region" description="Basic and acidic residues" evidence="1">
    <location>
        <begin position="90"/>
        <end position="101"/>
    </location>
</feature>